<dbReference type="GeneID" id="89941449"/>
<feature type="transmembrane region" description="Helical" evidence="5">
    <location>
        <begin position="55"/>
        <end position="73"/>
    </location>
</feature>
<reference evidence="6" key="2">
    <citation type="submission" date="2023-05" db="EMBL/GenBank/DDBJ databases">
        <authorList>
            <consortium name="Lawrence Berkeley National Laboratory"/>
            <person name="Steindorff A."/>
            <person name="Hensen N."/>
            <person name="Bonometti L."/>
            <person name="Westerberg I."/>
            <person name="Brannstrom I.O."/>
            <person name="Guillou S."/>
            <person name="Cros-Aarteil S."/>
            <person name="Calhoun S."/>
            <person name="Haridas S."/>
            <person name="Kuo A."/>
            <person name="Mondo S."/>
            <person name="Pangilinan J."/>
            <person name="Riley R."/>
            <person name="Labutti K."/>
            <person name="Andreopoulos B."/>
            <person name="Lipzen A."/>
            <person name="Chen C."/>
            <person name="Yanf M."/>
            <person name="Daum C."/>
            <person name="Ng V."/>
            <person name="Clum A."/>
            <person name="Ohm R."/>
            <person name="Martin F."/>
            <person name="Silar P."/>
            <person name="Natvig D."/>
            <person name="Lalanne C."/>
            <person name="Gautier V."/>
            <person name="Ament-Velasquez S.L."/>
            <person name="Kruys A."/>
            <person name="Hutchinson M.I."/>
            <person name="Powell A.J."/>
            <person name="Barry K."/>
            <person name="Miller A.N."/>
            <person name="Grigoriev I.V."/>
            <person name="Debuchy R."/>
            <person name="Gladieux P."/>
            <person name="Thoren M.H."/>
            <person name="Johannesson H."/>
        </authorList>
    </citation>
    <scope>NUCLEOTIDE SEQUENCE</scope>
    <source>
        <strain evidence="6">CBS 508.74</strain>
    </source>
</reference>
<reference evidence="6" key="1">
    <citation type="journal article" date="2023" name="Mol. Phylogenet. Evol.">
        <title>Genome-scale phylogeny and comparative genomics of the fungal order Sordariales.</title>
        <authorList>
            <person name="Hensen N."/>
            <person name="Bonometti L."/>
            <person name="Westerberg I."/>
            <person name="Brannstrom I.O."/>
            <person name="Guillou S."/>
            <person name="Cros-Aarteil S."/>
            <person name="Calhoun S."/>
            <person name="Haridas S."/>
            <person name="Kuo A."/>
            <person name="Mondo S."/>
            <person name="Pangilinan J."/>
            <person name="Riley R."/>
            <person name="LaButti K."/>
            <person name="Andreopoulos B."/>
            <person name="Lipzen A."/>
            <person name="Chen C."/>
            <person name="Yan M."/>
            <person name="Daum C."/>
            <person name="Ng V."/>
            <person name="Clum A."/>
            <person name="Steindorff A."/>
            <person name="Ohm R.A."/>
            <person name="Martin F."/>
            <person name="Silar P."/>
            <person name="Natvig D.O."/>
            <person name="Lalanne C."/>
            <person name="Gautier V."/>
            <person name="Ament-Velasquez S.L."/>
            <person name="Kruys A."/>
            <person name="Hutchinson M.I."/>
            <person name="Powell A.J."/>
            <person name="Barry K."/>
            <person name="Miller A.N."/>
            <person name="Grigoriev I.V."/>
            <person name="Debuchy R."/>
            <person name="Gladieux P."/>
            <person name="Hiltunen Thoren M."/>
            <person name="Johannesson H."/>
        </authorList>
    </citation>
    <scope>NUCLEOTIDE SEQUENCE</scope>
    <source>
        <strain evidence="6">CBS 508.74</strain>
    </source>
</reference>
<dbReference type="RefSeq" id="XP_064673961.1">
    <property type="nucleotide sequence ID" value="XM_064817324.1"/>
</dbReference>
<dbReference type="Gene3D" id="1.20.58.340">
    <property type="entry name" value="Magnesium transport protein CorA, transmembrane region"/>
    <property type="match status" value="1"/>
</dbReference>
<dbReference type="GO" id="GO:0046873">
    <property type="term" value="F:metal ion transmembrane transporter activity"/>
    <property type="evidence" value="ECO:0007669"/>
    <property type="project" value="InterPro"/>
</dbReference>
<dbReference type="GO" id="GO:0016020">
    <property type="term" value="C:membrane"/>
    <property type="evidence" value="ECO:0007669"/>
    <property type="project" value="UniProtKB-SubCell"/>
</dbReference>
<dbReference type="Pfam" id="PF01544">
    <property type="entry name" value="CorA"/>
    <property type="match status" value="1"/>
</dbReference>
<dbReference type="Proteomes" id="UP001302812">
    <property type="component" value="Unassembled WGS sequence"/>
</dbReference>
<dbReference type="AlphaFoldDB" id="A0AAN6YW92"/>
<sequence>MKDLAADVDHLINHVQRQLATVHQHISLLASIRSIKETERSIEQSHRLGHLSKLATVYVPLSFVSSLFGMNVLEISPETTPKWLYFAIALPLTFVSLAAITGWNYWKSVAEWWDSWEWEEVFDRPSWLKRIPGQKDTDTV</sequence>
<keyword evidence="4 5" id="KW-0472">Membrane</keyword>
<organism evidence="6 7">
    <name type="scientific">Canariomyces notabilis</name>
    <dbReference type="NCBI Taxonomy" id="2074819"/>
    <lineage>
        <taxon>Eukaryota</taxon>
        <taxon>Fungi</taxon>
        <taxon>Dikarya</taxon>
        <taxon>Ascomycota</taxon>
        <taxon>Pezizomycotina</taxon>
        <taxon>Sordariomycetes</taxon>
        <taxon>Sordariomycetidae</taxon>
        <taxon>Sordariales</taxon>
        <taxon>Chaetomiaceae</taxon>
        <taxon>Canariomyces</taxon>
    </lineage>
</organism>
<gene>
    <name evidence="6" type="ORF">N656DRAFT_794706</name>
</gene>
<evidence type="ECO:0000256" key="5">
    <source>
        <dbReference type="SAM" id="Phobius"/>
    </source>
</evidence>
<keyword evidence="2 5" id="KW-0812">Transmembrane</keyword>
<keyword evidence="3 5" id="KW-1133">Transmembrane helix</keyword>
<comment type="caution">
    <text evidence="6">The sequence shown here is derived from an EMBL/GenBank/DDBJ whole genome shotgun (WGS) entry which is preliminary data.</text>
</comment>
<evidence type="ECO:0000256" key="2">
    <source>
        <dbReference type="ARBA" id="ARBA00022692"/>
    </source>
</evidence>
<dbReference type="SUPFAM" id="SSF144083">
    <property type="entry name" value="Magnesium transport protein CorA, transmembrane region"/>
    <property type="match status" value="1"/>
</dbReference>
<dbReference type="InterPro" id="IPR045863">
    <property type="entry name" value="CorA_TM1_TM2"/>
</dbReference>
<accession>A0AAN6YW92</accession>
<dbReference type="EMBL" id="MU853333">
    <property type="protein sequence ID" value="KAK4116391.1"/>
    <property type="molecule type" value="Genomic_DNA"/>
</dbReference>
<name>A0AAN6YW92_9PEZI</name>
<dbReference type="InterPro" id="IPR002523">
    <property type="entry name" value="MgTranspt_CorA/ZnTranspt_ZntB"/>
</dbReference>
<comment type="subcellular location">
    <subcellularLocation>
        <location evidence="1">Membrane</location>
        <topology evidence="1">Multi-pass membrane protein</topology>
    </subcellularLocation>
</comment>
<evidence type="ECO:0000256" key="4">
    <source>
        <dbReference type="ARBA" id="ARBA00023136"/>
    </source>
</evidence>
<evidence type="ECO:0000313" key="7">
    <source>
        <dbReference type="Proteomes" id="UP001302812"/>
    </source>
</evidence>
<keyword evidence="7" id="KW-1185">Reference proteome</keyword>
<proteinExistence type="predicted"/>
<evidence type="ECO:0000256" key="3">
    <source>
        <dbReference type="ARBA" id="ARBA00022989"/>
    </source>
</evidence>
<protein>
    <submittedName>
        <fullName evidence="6">Uncharacterized protein</fullName>
    </submittedName>
</protein>
<feature type="transmembrane region" description="Helical" evidence="5">
    <location>
        <begin position="85"/>
        <end position="106"/>
    </location>
</feature>
<evidence type="ECO:0000313" key="6">
    <source>
        <dbReference type="EMBL" id="KAK4116391.1"/>
    </source>
</evidence>
<evidence type="ECO:0000256" key="1">
    <source>
        <dbReference type="ARBA" id="ARBA00004141"/>
    </source>
</evidence>